<organism evidence="1 2">
    <name type="scientific">Pleurodeles waltl</name>
    <name type="common">Iberian ribbed newt</name>
    <dbReference type="NCBI Taxonomy" id="8319"/>
    <lineage>
        <taxon>Eukaryota</taxon>
        <taxon>Metazoa</taxon>
        <taxon>Chordata</taxon>
        <taxon>Craniata</taxon>
        <taxon>Vertebrata</taxon>
        <taxon>Euteleostomi</taxon>
        <taxon>Amphibia</taxon>
        <taxon>Batrachia</taxon>
        <taxon>Caudata</taxon>
        <taxon>Salamandroidea</taxon>
        <taxon>Salamandridae</taxon>
        <taxon>Pleurodelinae</taxon>
        <taxon>Pleurodeles</taxon>
    </lineage>
</organism>
<dbReference type="Proteomes" id="UP001066276">
    <property type="component" value="Chromosome 3_1"/>
</dbReference>
<sequence>MTLCNIVKDAAAWNCDATCPRPWTTQKCDDPDDPVGFALLQSLIPPDFVTSECCTSNVRDIRRHRSTCSPVMSSQPRLVPSQHRDFAGFCACRNQGTNFTTDTASPPPLFNHIGFEH</sequence>
<reference evidence="1" key="1">
    <citation type="journal article" date="2022" name="bioRxiv">
        <title>Sequencing and chromosome-scale assembly of the giantPleurodeles waltlgenome.</title>
        <authorList>
            <person name="Brown T."/>
            <person name="Elewa A."/>
            <person name="Iarovenko S."/>
            <person name="Subramanian E."/>
            <person name="Araus A.J."/>
            <person name="Petzold A."/>
            <person name="Susuki M."/>
            <person name="Suzuki K.-i.T."/>
            <person name="Hayashi T."/>
            <person name="Toyoda A."/>
            <person name="Oliveira C."/>
            <person name="Osipova E."/>
            <person name="Leigh N.D."/>
            <person name="Simon A."/>
            <person name="Yun M.H."/>
        </authorList>
    </citation>
    <scope>NUCLEOTIDE SEQUENCE</scope>
    <source>
        <strain evidence="1">20211129_DDA</strain>
        <tissue evidence="1">Liver</tissue>
    </source>
</reference>
<keyword evidence="2" id="KW-1185">Reference proteome</keyword>
<dbReference type="AlphaFoldDB" id="A0AAV7UF15"/>
<name>A0AAV7UF15_PLEWA</name>
<protein>
    <submittedName>
        <fullName evidence="1">Uncharacterized protein</fullName>
    </submittedName>
</protein>
<evidence type="ECO:0000313" key="2">
    <source>
        <dbReference type="Proteomes" id="UP001066276"/>
    </source>
</evidence>
<dbReference type="EMBL" id="JANPWB010000005">
    <property type="protein sequence ID" value="KAJ1187657.1"/>
    <property type="molecule type" value="Genomic_DNA"/>
</dbReference>
<evidence type="ECO:0000313" key="1">
    <source>
        <dbReference type="EMBL" id="KAJ1187657.1"/>
    </source>
</evidence>
<accession>A0AAV7UF15</accession>
<comment type="caution">
    <text evidence="1">The sequence shown here is derived from an EMBL/GenBank/DDBJ whole genome shotgun (WGS) entry which is preliminary data.</text>
</comment>
<proteinExistence type="predicted"/>
<gene>
    <name evidence="1" type="ORF">NDU88_004431</name>
</gene>